<dbReference type="GO" id="GO:0016020">
    <property type="term" value="C:membrane"/>
    <property type="evidence" value="ECO:0007669"/>
    <property type="project" value="UniProtKB-SubCell"/>
</dbReference>
<dbReference type="InterPro" id="IPR027470">
    <property type="entry name" value="Cation_efflux_CTD"/>
</dbReference>
<feature type="transmembrane region" description="Helical" evidence="9">
    <location>
        <begin position="170"/>
        <end position="191"/>
    </location>
</feature>
<keyword evidence="7 9" id="KW-0472">Membrane</keyword>
<evidence type="ECO:0000256" key="3">
    <source>
        <dbReference type="ARBA" id="ARBA00022448"/>
    </source>
</evidence>
<dbReference type="Pfam" id="PF16916">
    <property type="entry name" value="ZT_dimer"/>
    <property type="match status" value="1"/>
</dbReference>
<evidence type="ECO:0000256" key="9">
    <source>
        <dbReference type="SAM" id="Phobius"/>
    </source>
</evidence>
<dbReference type="OrthoDB" id="29444at2759"/>
<keyword evidence="4 9" id="KW-0812">Transmembrane</keyword>
<evidence type="ECO:0000256" key="5">
    <source>
        <dbReference type="ARBA" id="ARBA00022833"/>
    </source>
</evidence>
<feature type="transmembrane region" description="Helical" evidence="9">
    <location>
        <begin position="70"/>
        <end position="90"/>
    </location>
</feature>
<dbReference type="GO" id="GO:0010312">
    <property type="term" value="P:detoxification of zinc ion"/>
    <property type="evidence" value="ECO:0007669"/>
    <property type="project" value="TreeGrafter"/>
</dbReference>
<comment type="similarity">
    <text evidence="2">Belongs to the cation diffusion facilitator (CDF) transporter (TC 2.A.4) family. SLC30A subfamily.</text>
</comment>
<dbReference type="AlphaFoldDB" id="A0A226E5U1"/>
<feature type="transmembrane region" description="Helical" evidence="9">
    <location>
        <begin position="136"/>
        <end position="158"/>
    </location>
</feature>
<reference evidence="12 13" key="1">
    <citation type="submission" date="2015-12" db="EMBL/GenBank/DDBJ databases">
        <title>The genome of Folsomia candida.</title>
        <authorList>
            <person name="Faddeeva A."/>
            <person name="Derks M.F."/>
            <person name="Anvar Y."/>
            <person name="Smit S."/>
            <person name="Van Straalen N."/>
            <person name="Roelofs D."/>
        </authorList>
    </citation>
    <scope>NUCLEOTIDE SEQUENCE [LARGE SCALE GENOMIC DNA]</scope>
    <source>
        <strain evidence="12 13">VU population</strain>
        <tissue evidence="12">Whole body</tissue>
    </source>
</reference>
<proteinExistence type="inferred from homology"/>
<keyword evidence="3" id="KW-0813">Transport</keyword>
<dbReference type="InterPro" id="IPR058533">
    <property type="entry name" value="Cation_efflux_TM"/>
</dbReference>
<evidence type="ECO:0000313" key="13">
    <source>
        <dbReference type="Proteomes" id="UP000198287"/>
    </source>
</evidence>
<comment type="subcellular location">
    <subcellularLocation>
        <location evidence="1">Membrane</location>
        <topology evidence="1">Multi-pass membrane protein</topology>
    </subcellularLocation>
</comment>
<accession>A0A226E5U1</accession>
<evidence type="ECO:0000256" key="8">
    <source>
        <dbReference type="SAM" id="MobiDB-lite"/>
    </source>
</evidence>
<dbReference type="InterPro" id="IPR027469">
    <property type="entry name" value="Cation_efflux_TMD_sf"/>
</dbReference>
<dbReference type="GO" id="GO:0005385">
    <property type="term" value="F:zinc ion transmembrane transporter activity"/>
    <property type="evidence" value="ECO:0007669"/>
    <property type="project" value="TreeGrafter"/>
</dbReference>
<evidence type="ECO:0000259" key="11">
    <source>
        <dbReference type="Pfam" id="PF16916"/>
    </source>
</evidence>
<protein>
    <submittedName>
        <fullName evidence="12">Zinc transporter 1</fullName>
    </submittedName>
</protein>
<evidence type="ECO:0000256" key="1">
    <source>
        <dbReference type="ARBA" id="ARBA00004141"/>
    </source>
</evidence>
<sequence length="465" mass="51523">MFNNKKVEEGSVMIRPYQALSREVDAGELSKNRTFLERRRVRKASSSSSDELNKGHTKVMGTSQGNRSRLMAMLLMTFVFFLVEIVVGYLTNSMALVADSFHMLSDVAALVVAFVSVKMSPKKWSKNTFGWARAEVLGALVNAVFLVALCFSILVESIKRFIHKEDIDRPVLILVVGVLGLLVNLVGLCIFRHHHGGGGHSHSHSHHHHSIKHQSRLSRIVATDDNENDERVTSPEEAPSQPDSPNDPKSASASQMNMRGVFLHLMADALGSVIVVISALIIWLTDWEFRMYVDPMLSVVMVVIILSSVWPLLQESAMILLQTVPTHIQIDDLQRKLVREVEGVIAVHEFHIWQLAGDRIIASAHIQCRNLADYIRIAEKVKVFFHNEGIHSTTIQPEFVEHYPDALNTNNSDCFLSCPPDLTTDNPHAGPGCAANTCCGPQRVGNSDVVDSEGDLLIVTGNNSC</sequence>
<dbReference type="GO" id="GO:0006882">
    <property type="term" value="P:intracellular zinc ion homeostasis"/>
    <property type="evidence" value="ECO:0007669"/>
    <property type="project" value="TreeGrafter"/>
</dbReference>
<feature type="compositionally biased region" description="Polar residues" evidence="8">
    <location>
        <begin position="241"/>
        <end position="253"/>
    </location>
</feature>
<name>A0A226E5U1_FOLCA</name>
<comment type="caution">
    <text evidence="12">The sequence shown here is derived from an EMBL/GenBank/DDBJ whole genome shotgun (WGS) entry which is preliminary data.</text>
</comment>
<evidence type="ECO:0000259" key="10">
    <source>
        <dbReference type="Pfam" id="PF01545"/>
    </source>
</evidence>
<dbReference type="PANTHER" id="PTHR45820">
    <property type="entry name" value="FI23527P1"/>
    <property type="match status" value="1"/>
</dbReference>
<dbReference type="Gene3D" id="1.20.1510.10">
    <property type="entry name" value="Cation efflux protein transmembrane domain"/>
    <property type="match status" value="1"/>
</dbReference>
<dbReference type="STRING" id="158441.A0A226E5U1"/>
<feature type="domain" description="Cation efflux protein cytoplasmic" evidence="11">
    <location>
        <begin position="335"/>
        <end position="398"/>
    </location>
</feature>
<organism evidence="12 13">
    <name type="scientific">Folsomia candida</name>
    <name type="common">Springtail</name>
    <dbReference type="NCBI Taxonomy" id="158441"/>
    <lineage>
        <taxon>Eukaryota</taxon>
        <taxon>Metazoa</taxon>
        <taxon>Ecdysozoa</taxon>
        <taxon>Arthropoda</taxon>
        <taxon>Hexapoda</taxon>
        <taxon>Collembola</taxon>
        <taxon>Entomobryomorpha</taxon>
        <taxon>Isotomoidea</taxon>
        <taxon>Isotomidae</taxon>
        <taxon>Proisotominae</taxon>
        <taxon>Folsomia</taxon>
    </lineage>
</organism>
<dbReference type="Pfam" id="PF01545">
    <property type="entry name" value="Cation_efflux"/>
    <property type="match status" value="1"/>
</dbReference>
<feature type="region of interest" description="Disordered" evidence="8">
    <location>
        <begin position="40"/>
        <end position="62"/>
    </location>
</feature>
<dbReference type="Proteomes" id="UP000198287">
    <property type="component" value="Unassembled WGS sequence"/>
</dbReference>
<evidence type="ECO:0000313" key="12">
    <source>
        <dbReference type="EMBL" id="OXA52444.1"/>
    </source>
</evidence>
<evidence type="ECO:0000256" key="6">
    <source>
        <dbReference type="ARBA" id="ARBA00022989"/>
    </source>
</evidence>
<feature type="transmembrane region" description="Helical" evidence="9">
    <location>
        <begin position="261"/>
        <end position="284"/>
    </location>
</feature>
<feature type="domain" description="Cation efflux protein transmembrane" evidence="10">
    <location>
        <begin position="70"/>
        <end position="321"/>
    </location>
</feature>
<dbReference type="OMA" id="CLFHQHG"/>
<feature type="region of interest" description="Disordered" evidence="8">
    <location>
        <begin position="225"/>
        <end position="253"/>
    </location>
</feature>
<keyword evidence="6 9" id="KW-1133">Transmembrane helix</keyword>
<dbReference type="PANTHER" id="PTHR45820:SF4">
    <property type="entry name" value="ZINC TRANSPORTER 63C, ISOFORM F"/>
    <property type="match status" value="1"/>
</dbReference>
<dbReference type="InterPro" id="IPR002524">
    <property type="entry name" value="Cation_efflux"/>
</dbReference>
<dbReference type="SUPFAM" id="SSF161111">
    <property type="entry name" value="Cation efflux protein transmembrane domain-like"/>
    <property type="match status" value="1"/>
</dbReference>
<evidence type="ECO:0000256" key="7">
    <source>
        <dbReference type="ARBA" id="ARBA00023136"/>
    </source>
</evidence>
<dbReference type="EMBL" id="LNIX01000006">
    <property type="protein sequence ID" value="OXA52444.1"/>
    <property type="molecule type" value="Genomic_DNA"/>
</dbReference>
<gene>
    <name evidence="12" type="ORF">Fcan01_12488</name>
</gene>
<keyword evidence="5" id="KW-0862">Zinc</keyword>
<keyword evidence="13" id="KW-1185">Reference proteome</keyword>
<feature type="transmembrane region" description="Helical" evidence="9">
    <location>
        <begin position="296"/>
        <end position="313"/>
    </location>
</feature>
<evidence type="ECO:0000256" key="2">
    <source>
        <dbReference type="ARBA" id="ARBA00008873"/>
    </source>
</evidence>
<dbReference type="NCBIfam" id="TIGR01297">
    <property type="entry name" value="CDF"/>
    <property type="match status" value="1"/>
</dbReference>
<evidence type="ECO:0000256" key="4">
    <source>
        <dbReference type="ARBA" id="ARBA00022692"/>
    </source>
</evidence>